<proteinExistence type="predicted"/>
<evidence type="ECO:0000313" key="2">
    <source>
        <dbReference type="EMBL" id="JAR89384.1"/>
    </source>
</evidence>
<sequence length="142" mass="16181">PPIFTHHLSFFTAELFRASFPSIMSAGKQRLTQNSGQLLPSISGRTTSLPVVWLPPLLIDNGNLSSFSTLVKTRVERLNFSRRHSKRRPRSRPRGHPRRHPLGCPRRRPWGHPLDGVLDVIHRPRRKDNSFAGLPSSPEWKG</sequence>
<feature type="compositionally biased region" description="Basic residues" evidence="1">
    <location>
        <begin position="80"/>
        <end position="110"/>
    </location>
</feature>
<organism evidence="2">
    <name type="scientific">Ixodes ricinus</name>
    <name type="common">Common tick</name>
    <name type="synonym">Acarus ricinus</name>
    <dbReference type="NCBI Taxonomy" id="34613"/>
    <lineage>
        <taxon>Eukaryota</taxon>
        <taxon>Metazoa</taxon>
        <taxon>Ecdysozoa</taxon>
        <taxon>Arthropoda</taxon>
        <taxon>Chelicerata</taxon>
        <taxon>Arachnida</taxon>
        <taxon>Acari</taxon>
        <taxon>Parasitiformes</taxon>
        <taxon>Ixodida</taxon>
        <taxon>Ixodoidea</taxon>
        <taxon>Ixodidae</taxon>
        <taxon>Ixodinae</taxon>
        <taxon>Ixodes</taxon>
    </lineage>
</organism>
<protein>
    <submittedName>
        <fullName evidence="2">Uncharacterized protein</fullName>
    </submittedName>
</protein>
<feature type="non-terminal residue" evidence="2">
    <location>
        <position position="1"/>
    </location>
</feature>
<accession>A0A147BF52</accession>
<reference evidence="2" key="1">
    <citation type="journal article" date="2018" name="PLoS Negl. Trop. Dis.">
        <title>Sialome diversity of ticks revealed by RNAseq of single tick salivary glands.</title>
        <authorList>
            <person name="Perner J."/>
            <person name="Kropackova S."/>
            <person name="Kopacek P."/>
            <person name="Ribeiro J.M."/>
        </authorList>
    </citation>
    <scope>NUCLEOTIDE SEQUENCE</scope>
    <source>
        <strain evidence="2">Siblings of single egg batch collected in Ceske Budejovice</strain>
        <tissue evidence="2">Salivary glands</tissue>
    </source>
</reference>
<dbReference type="AlphaFoldDB" id="A0A147BF52"/>
<evidence type="ECO:0000256" key="1">
    <source>
        <dbReference type="SAM" id="MobiDB-lite"/>
    </source>
</evidence>
<dbReference type="EMBL" id="GEGO01006020">
    <property type="protein sequence ID" value="JAR89384.1"/>
    <property type="molecule type" value="Transcribed_RNA"/>
</dbReference>
<feature type="region of interest" description="Disordered" evidence="1">
    <location>
        <begin position="80"/>
        <end position="112"/>
    </location>
</feature>
<name>A0A147BF52_IXORI</name>